<dbReference type="AlphaFoldDB" id="A0A4C1YYZ7"/>
<name>A0A4C1YYZ7_EUMVA</name>
<dbReference type="Proteomes" id="UP000299102">
    <property type="component" value="Unassembled WGS sequence"/>
</dbReference>
<gene>
    <name evidence="1" type="ORF">EVAR_60258_1</name>
</gene>
<dbReference type="EMBL" id="BGZK01001517">
    <property type="protein sequence ID" value="GBP81546.1"/>
    <property type="molecule type" value="Genomic_DNA"/>
</dbReference>
<evidence type="ECO:0000313" key="1">
    <source>
        <dbReference type="EMBL" id="GBP81546.1"/>
    </source>
</evidence>
<accession>A0A4C1YYZ7</accession>
<keyword evidence="2" id="KW-1185">Reference proteome</keyword>
<reference evidence="1 2" key="1">
    <citation type="journal article" date="2019" name="Commun. Biol.">
        <title>The bagworm genome reveals a unique fibroin gene that provides high tensile strength.</title>
        <authorList>
            <person name="Kono N."/>
            <person name="Nakamura H."/>
            <person name="Ohtoshi R."/>
            <person name="Tomita M."/>
            <person name="Numata K."/>
            <person name="Arakawa K."/>
        </authorList>
    </citation>
    <scope>NUCLEOTIDE SEQUENCE [LARGE SCALE GENOMIC DNA]</scope>
</reference>
<sequence>MAERDAGRRSAVERKRRAYGIINRYRVTMTTEWETPVGGLTPAVPANRHAFDGGRFRHNKEILLQPILDLISINSEVRGQCVLKENVVTGVENDKLRWFGHLGRAKESRQAEQLCRTNVCGGKVGRGRPRQSYANPIGGILKKGQISNHPKPTSLYEKIAGRQGRKRDMQRSIPCGNL</sequence>
<dbReference type="OrthoDB" id="424543at2759"/>
<organism evidence="1 2">
    <name type="scientific">Eumeta variegata</name>
    <name type="common">Bagworm moth</name>
    <name type="synonym">Eumeta japonica</name>
    <dbReference type="NCBI Taxonomy" id="151549"/>
    <lineage>
        <taxon>Eukaryota</taxon>
        <taxon>Metazoa</taxon>
        <taxon>Ecdysozoa</taxon>
        <taxon>Arthropoda</taxon>
        <taxon>Hexapoda</taxon>
        <taxon>Insecta</taxon>
        <taxon>Pterygota</taxon>
        <taxon>Neoptera</taxon>
        <taxon>Endopterygota</taxon>
        <taxon>Lepidoptera</taxon>
        <taxon>Glossata</taxon>
        <taxon>Ditrysia</taxon>
        <taxon>Tineoidea</taxon>
        <taxon>Psychidae</taxon>
        <taxon>Oiketicinae</taxon>
        <taxon>Eumeta</taxon>
    </lineage>
</organism>
<evidence type="ECO:0000313" key="2">
    <source>
        <dbReference type="Proteomes" id="UP000299102"/>
    </source>
</evidence>
<protein>
    <submittedName>
        <fullName evidence="1">Uncharacterized protein</fullName>
    </submittedName>
</protein>
<proteinExistence type="predicted"/>
<comment type="caution">
    <text evidence="1">The sequence shown here is derived from an EMBL/GenBank/DDBJ whole genome shotgun (WGS) entry which is preliminary data.</text>
</comment>